<dbReference type="InterPro" id="IPR050463">
    <property type="entry name" value="Gfo/Idh/MocA_oxidrdct_glycsds"/>
</dbReference>
<accession>A0A927H135</accession>
<dbReference type="RefSeq" id="WP_190929379.1">
    <property type="nucleotide sequence ID" value="NZ_JACXJA010000022.1"/>
</dbReference>
<proteinExistence type="predicted"/>
<dbReference type="Gene3D" id="3.40.50.720">
    <property type="entry name" value="NAD(P)-binding Rossmann-like Domain"/>
    <property type="match status" value="1"/>
</dbReference>
<keyword evidence="1" id="KW-0560">Oxidoreductase</keyword>
<dbReference type="SUPFAM" id="SSF55347">
    <property type="entry name" value="Glyceraldehyde-3-phosphate dehydrogenase-like, C-terminal domain"/>
    <property type="match status" value="1"/>
</dbReference>
<dbReference type="Proteomes" id="UP000639396">
    <property type="component" value="Unassembled WGS sequence"/>
</dbReference>
<dbReference type="Pfam" id="PF01408">
    <property type="entry name" value="GFO_IDH_MocA"/>
    <property type="match status" value="1"/>
</dbReference>
<dbReference type="EMBL" id="JACXJA010000022">
    <property type="protein sequence ID" value="MBD2863747.1"/>
    <property type="molecule type" value="Genomic_DNA"/>
</dbReference>
<evidence type="ECO:0000313" key="4">
    <source>
        <dbReference type="EMBL" id="MBD2863747.1"/>
    </source>
</evidence>
<protein>
    <submittedName>
        <fullName evidence="4">Gfo/Idh/MocA family oxidoreductase</fullName>
    </submittedName>
</protein>
<keyword evidence="5" id="KW-1185">Reference proteome</keyword>
<dbReference type="Pfam" id="PF22725">
    <property type="entry name" value="GFO_IDH_MocA_C3"/>
    <property type="match status" value="1"/>
</dbReference>
<reference evidence="4" key="1">
    <citation type="submission" date="2020-09" db="EMBL/GenBank/DDBJ databases">
        <title>A novel bacterium of genus Paenibacillus, isolated from South China Sea.</title>
        <authorList>
            <person name="Huang H."/>
            <person name="Mo K."/>
            <person name="Hu Y."/>
        </authorList>
    </citation>
    <scope>NUCLEOTIDE SEQUENCE</scope>
    <source>
        <strain evidence="4">IB182363</strain>
    </source>
</reference>
<dbReference type="Gene3D" id="3.30.360.10">
    <property type="entry name" value="Dihydrodipicolinate Reductase, domain 2"/>
    <property type="match status" value="1"/>
</dbReference>
<feature type="domain" description="GFO/IDH/MocA-like oxidoreductase" evidence="3">
    <location>
        <begin position="143"/>
        <end position="272"/>
    </location>
</feature>
<comment type="caution">
    <text evidence="4">The sequence shown here is derived from an EMBL/GenBank/DDBJ whole genome shotgun (WGS) entry which is preliminary data.</text>
</comment>
<organism evidence="4 5">
    <name type="scientific">Paenibacillus oceani</name>
    <dbReference type="NCBI Taxonomy" id="2772510"/>
    <lineage>
        <taxon>Bacteria</taxon>
        <taxon>Bacillati</taxon>
        <taxon>Bacillota</taxon>
        <taxon>Bacilli</taxon>
        <taxon>Bacillales</taxon>
        <taxon>Paenibacillaceae</taxon>
        <taxon>Paenibacillus</taxon>
    </lineage>
</organism>
<dbReference type="AlphaFoldDB" id="A0A927H135"/>
<dbReference type="PANTHER" id="PTHR43818">
    <property type="entry name" value="BCDNA.GH03377"/>
    <property type="match status" value="1"/>
</dbReference>
<evidence type="ECO:0000259" key="3">
    <source>
        <dbReference type="Pfam" id="PF22725"/>
    </source>
</evidence>
<dbReference type="PANTHER" id="PTHR43818:SF11">
    <property type="entry name" value="BCDNA.GH03377"/>
    <property type="match status" value="1"/>
</dbReference>
<dbReference type="InterPro" id="IPR000683">
    <property type="entry name" value="Gfo/Idh/MocA-like_OxRdtase_N"/>
</dbReference>
<sequence length="410" mass="44838">MGKLHKVLLIGVNGFGARHLNELTRQQDEGMLELAAVSDLRLSEDASAIVTERGIRHYTDYREMLAREKDASFVVISTPIQLHAPMAIEAMEAGYHVLLEKPPAAVIQDALRITDTAKRCGKLCAVNFFTPSRKALSMLTGIAASGEIGPIQALKGISLLNRPATYFTRTAWAGKLSVQGVTVLDGTFHNPAAHLFYSMLNLSERLSSLTGQPSGLSSVTAELYHANPIESDDTSCVRVVTEGGLRLHLYITLCARYGETQRIRLEGTGGAVEWSYDNKVTLWKGDESVVYDCQDEGFIPARYRNLIAVIEGREEKLDVSLESAIRFTVAANGAFESSGSVTDIPRQFAEPGTQQGDPGMYIGGIEETVRAAFREGKLFSELGGIPWAKASEPFEVTGYSRFPQQFRIGE</sequence>
<gene>
    <name evidence="4" type="ORF">IDH45_17275</name>
</gene>
<dbReference type="GO" id="GO:0016491">
    <property type="term" value="F:oxidoreductase activity"/>
    <property type="evidence" value="ECO:0007669"/>
    <property type="project" value="UniProtKB-KW"/>
</dbReference>
<dbReference type="InterPro" id="IPR036291">
    <property type="entry name" value="NAD(P)-bd_dom_sf"/>
</dbReference>
<evidence type="ECO:0000313" key="5">
    <source>
        <dbReference type="Proteomes" id="UP000639396"/>
    </source>
</evidence>
<dbReference type="GO" id="GO:0000166">
    <property type="term" value="F:nucleotide binding"/>
    <property type="evidence" value="ECO:0007669"/>
    <property type="project" value="InterPro"/>
</dbReference>
<dbReference type="SUPFAM" id="SSF51735">
    <property type="entry name" value="NAD(P)-binding Rossmann-fold domains"/>
    <property type="match status" value="1"/>
</dbReference>
<evidence type="ECO:0000256" key="1">
    <source>
        <dbReference type="ARBA" id="ARBA00023002"/>
    </source>
</evidence>
<evidence type="ECO:0000259" key="2">
    <source>
        <dbReference type="Pfam" id="PF01408"/>
    </source>
</evidence>
<name>A0A927H135_9BACL</name>
<feature type="domain" description="Gfo/Idh/MocA-like oxidoreductase N-terminal" evidence="2">
    <location>
        <begin position="6"/>
        <end position="128"/>
    </location>
</feature>
<dbReference type="InterPro" id="IPR055170">
    <property type="entry name" value="GFO_IDH_MocA-like_dom"/>
</dbReference>